<name>A0A5J9SPJ0_9POAL</name>
<dbReference type="Gramene" id="TVU00890">
    <property type="protein sequence ID" value="TVU00890"/>
    <property type="gene ID" value="EJB05_53668"/>
</dbReference>
<protein>
    <recommendedName>
        <fullName evidence="5">Cystatin domain-containing protein</fullName>
    </recommendedName>
</protein>
<feature type="signal peptide" evidence="4">
    <location>
        <begin position="1"/>
        <end position="22"/>
    </location>
</feature>
<evidence type="ECO:0000256" key="3">
    <source>
        <dbReference type="ARBA" id="ARBA00022704"/>
    </source>
</evidence>
<feature type="non-terminal residue" evidence="6">
    <location>
        <position position="1"/>
    </location>
</feature>
<keyword evidence="2" id="KW-0646">Protease inhibitor</keyword>
<dbReference type="AlphaFoldDB" id="A0A5J9SPJ0"/>
<dbReference type="Gene3D" id="3.10.450.10">
    <property type="match status" value="1"/>
</dbReference>
<dbReference type="InterPro" id="IPR027214">
    <property type="entry name" value="Cystatin"/>
</dbReference>
<sequence>MGSTLLPAALIAVLTVAGLCSAAPTAAPDVAPQIDGGWSPITDVNDPHIQELGGWAVAEHVRLDKDGLRFNNVVSGKEQVVSGMNYGLILDATDRRGRNGTYGAVVYEQEWTKTRKLLSFVPAN</sequence>
<evidence type="ECO:0000256" key="1">
    <source>
        <dbReference type="ARBA" id="ARBA00007233"/>
    </source>
</evidence>
<dbReference type="SUPFAM" id="SSF54403">
    <property type="entry name" value="Cystatin/monellin"/>
    <property type="match status" value="1"/>
</dbReference>
<accession>A0A5J9SPJ0</accession>
<dbReference type="GO" id="GO:0004869">
    <property type="term" value="F:cysteine-type endopeptidase inhibitor activity"/>
    <property type="evidence" value="ECO:0007669"/>
    <property type="project" value="UniProtKB-KW"/>
</dbReference>
<dbReference type="InterPro" id="IPR018073">
    <property type="entry name" value="Prot_inh_cystat_CS"/>
</dbReference>
<feature type="chain" id="PRO_5023930078" description="Cystatin domain-containing protein" evidence="4">
    <location>
        <begin position="23"/>
        <end position="124"/>
    </location>
</feature>
<evidence type="ECO:0000313" key="7">
    <source>
        <dbReference type="Proteomes" id="UP000324897"/>
    </source>
</evidence>
<feature type="domain" description="Cystatin" evidence="5">
    <location>
        <begin position="33"/>
        <end position="123"/>
    </location>
</feature>
<comment type="caution">
    <text evidence="6">The sequence shown here is derived from an EMBL/GenBank/DDBJ whole genome shotgun (WGS) entry which is preliminary data.</text>
</comment>
<dbReference type="Pfam" id="PF16845">
    <property type="entry name" value="SQAPI"/>
    <property type="match status" value="1"/>
</dbReference>
<keyword evidence="4" id="KW-0732">Signal</keyword>
<reference evidence="6 7" key="1">
    <citation type="journal article" date="2019" name="Sci. Rep.">
        <title>A high-quality genome of Eragrostis curvula grass provides insights into Poaceae evolution and supports new strategies to enhance forage quality.</title>
        <authorList>
            <person name="Carballo J."/>
            <person name="Santos B.A.C.M."/>
            <person name="Zappacosta D."/>
            <person name="Garbus I."/>
            <person name="Selva J.P."/>
            <person name="Gallo C.A."/>
            <person name="Diaz A."/>
            <person name="Albertini E."/>
            <person name="Caccamo M."/>
            <person name="Echenique V."/>
        </authorList>
    </citation>
    <scope>NUCLEOTIDE SEQUENCE [LARGE SCALE GENOMIC DNA]</scope>
    <source>
        <strain evidence="7">cv. Victoria</strain>
        <tissue evidence="6">Leaf</tissue>
    </source>
</reference>
<organism evidence="6 7">
    <name type="scientific">Eragrostis curvula</name>
    <name type="common">weeping love grass</name>
    <dbReference type="NCBI Taxonomy" id="38414"/>
    <lineage>
        <taxon>Eukaryota</taxon>
        <taxon>Viridiplantae</taxon>
        <taxon>Streptophyta</taxon>
        <taxon>Embryophyta</taxon>
        <taxon>Tracheophyta</taxon>
        <taxon>Spermatophyta</taxon>
        <taxon>Magnoliopsida</taxon>
        <taxon>Liliopsida</taxon>
        <taxon>Poales</taxon>
        <taxon>Poaceae</taxon>
        <taxon>PACMAD clade</taxon>
        <taxon>Chloridoideae</taxon>
        <taxon>Eragrostideae</taxon>
        <taxon>Eragrostidinae</taxon>
        <taxon>Eragrostis</taxon>
    </lineage>
</organism>
<dbReference type="PANTHER" id="PTHR47116">
    <property type="entry name" value="PHLOEM FILAMENT PROTEIN"/>
    <property type="match status" value="1"/>
</dbReference>
<dbReference type="EMBL" id="RWGY01000530">
    <property type="protein sequence ID" value="TVU00890.1"/>
    <property type="molecule type" value="Genomic_DNA"/>
</dbReference>
<keyword evidence="3" id="KW-0789">Thiol protease inhibitor</keyword>
<evidence type="ECO:0000256" key="2">
    <source>
        <dbReference type="ARBA" id="ARBA00022690"/>
    </source>
</evidence>
<evidence type="ECO:0000256" key="4">
    <source>
        <dbReference type="SAM" id="SignalP"/>
    </source>
</evidence>
<dbReference type="PROSITE" id="PS00287">
    <property type="entry name" value="CYSTATIN"/>
    <property type="match status" value="1"/>
</dbReference>
<dbReference type="InterPro" id="IPR000010">
    <property type="entry name" value="Cystatin_dom"/>
</dbReference>
<keyword evidence="7" id="KW-1185">Reference proteome</keyword>
<dbReference type="InterPro" id="IPR046350">
    <property type="entry name" value="Cystatin_sf"/>
</dbReference>
<dbReference type="SMART" id="SM00043">
    <property type="entry name" value="CY"/>
    <property type="match status" value="1"/>
</dbReference>
<proteinExistence type="inferred from homology"/>
<evidence type="ECO:0000313" key="6">
    <source>
        <dbReference type="EMBL" id="TVU00890.1"/>
    </source>
</evidence>
<dbReference type="Proteomes" id="UP000324897">
    <property type="component" value="Unassembled WGS sequence"/>
</dbReference>
<comment type="similarity">
    <text evidence="1">Belongs to the cystatin family. Phytocystatin subfamily.</text>
</comment>
<gene>
    <name evidence="6" type="ORF">EJB05_53668</name>
</gene>
<dbReference type="OrthoDB" id="752087at2759"/>
<evidence type="ECO:0000259" key="5">
    <source>
        <dbReference type="SMART" id="SM00043"/>
    </source>
</evidence>
<dbReference type="CDD" id="cd00042">
    <property type="entry name" value="CY"/>
    <property type="match status" value="1"/>
</dbReference>